<dbReference type="PANTHER" id="PTHR24342">
    <property type="entry name" value="SERINE/THREONINE-PROTEIN KINASE 17"/>
    <property type="match status" value="1"/>
</dbReference>
<keyword evidence="2" id="KW-0808">Transferase</keyword>
<dbReference type="SMART" id="SM00220">
    <property type="entry name" value="S_TKc"/>
    <property type="match status" value="1"/>
</dbReference>
<accession>A0A183E6W4</accession>
<dbReference type="WBParaSite" id="GPUH_0001672701-mRNA-1">
    <property type="protein sequence ID" value="GPUH_0001672701-mRNA-1"/>
    <property type="gene ID" value="GPUH_0001672701"/>
</dbReference>
<dbReference type="SUPFAM" id="SSF56112">
    <property type="entry name" value="Protein kinase-like (PK-like)"/>
    <property type="match status" value="1"/>
</dbReference>
<dbReference type="InterPro" id="IPR000719">
    <property type="entry name" value="Prot_kinase_dom"/>
</dbReference>
<reference evidence="9" key="1">
    <citation type="submission" date="2016-06" db="UniProtKB">
        <authorList>
            <consortium name="WormBaseParasite"/>
        </authorList>
    </citation>
    <scope>IDENTIFICATION</scope>
</reference>
<evidence type="ECO:0000256" key="5">
    <source>
        <dbReference type="ARBA" id="ARBA00022840"/>
    </source>
</evidence>
<dbReference type="PROSITE" id="PS50011">
    <property type="entry name" value="PROTEIN_KINASE_DOM"/>
    <property type="match status" value="1"/>
</dbReference>
<dbReference type="PANTHER" id="PTHR24342:SF14">
    <property type="entry name" value="DEATH-ASSOCIATED PROTEIN KINASE DAPK-1"/>
    <property type="match status" value="1"/>
</dbReference>
<dbReference type="PROSITE" id="PS00108">
    <property type="entry name" value="PROTEIN_KINASE_ST"/>
    <property type="match status" value="1"/>
</dbReference>
<feature type="domain" description="Protein kinase" evidence="6">
    <location>
        <begin position="1"/>
        <end position="133"/>
    </location>
</feature>
<keyword evidence="1" id="KW-0723">Serine/threonine-protein kinase</keyword>
<name>A0A183E6W4_9BILA</name>
<keyword evidence="3" id="KW-0547">Nucleotide-binding</keyword>
<dbReference type="GO" id="GO:0005524">
    <property type="term" value="F:ATP binding"/>
    <property type="evidence" value="ECO:0007669"/>
    <property type="project" value="UniProtKB-KW"/>
</dbReference>
<organism evidence="9">
    <name type="scientific">Gongylonema pulchrum</name>
    <dbReference type="NCBI Taxonomy" id="637853"/>
    <lineage>
        <taxon>Eukaryota</taxon>
        <taxon>Metazoa</taxon>
        <taxon>Ecdysozoa</taxon>
        <taxon>Nematoda</taxon>
        <taxon>Chromadorea</taxon>
        <taxon>Rhabditida</taxon>
        <taxon>Spirurina</taxon>
        <taxon>Spiruromorpha</taxon>
        <taxon>Spiruroidea</taxon>
        <taxon>Gongylonematidae</taxon>
        <taxon>Gongylonema</taxon>
    </lineage>
</organism>
<evidence type="ECO:0000256" key="3">
    <source>
        <dbReference type="ARBA" id="ARBA00022741"/>
    </source>
</evidence>
<keyword evidence="5" id="KW-0067">ATP-binding</keyword>
<dbReference type="GO" id="GO:0043065">
    <property type="term" value="P:positive regulation of apoptotic process"/>
    <property type="evidence" value="ECO:0007669"/>
    <property type="project" value="TreeGrafter"/>
</dbReference>
<dbReference type="InterPro" id="IPR008271">
    <property type="entry name" value="Ser/Thr_kinase_AS"/>
</dbReference>
<evidence type="ECO:0000256" key="2">
    <source>
        <dbReference type="ARBA" id="ARBA00022679"/>
    </source>
</evidence>
<dbReference type="Proteomes" id="UP000271098">
    <property type="component" value="Unassembled WGS sequence"/>
</dbReference>
<reference evidence="7 8" key="2">
    <citation type="submission" date="2018-11" db="EMBL/GenBank/DDBJ databases">
        <authorList>
            <consortium name="Pathogen Informatics"/>
        </authorList>
    </citation>
    <scope>NUCLEOTIDE SEQUENCE [LARGE SCALE GENOMIC DNA]</scope>
</reference>
<dbReference type="InterPro" id="IPR011009">
    <property type="entry name" value="Kinase-like_dom_sf"/>
</dbReference>
<evidence type="ECO:0000256" key="1">
    <source>
        <dbReference type="ARBA" id="ARBA00022527"/>
    </source>
</evidence>
<evidence type="ECO:0000313" key="9">
    <source>
        <dbReference type="WBParaSite" id="GPUH_0001672701-mRNA-1"/>
    </source>
</evidence>
<dbReference type="OrthoDB" id="504170at2759"/>
<evidence type="ECO:0000259" key="6">
    <source>
        <dbReference type="PROSITE" id="PS50011"/>
    </source>
</evidence>
<dbReference type="GO" id="GO:0035556">
    <property type="term" value="P:intracellular signal transduction"/>
    <property type="evidence" value="ECO:0007669"/>
    <property type="project" value="TreeGrafter"/>
</dbReference>
<gene>
    <name evidence="7" type="ORF">GPUH_LOCUS16705</name>
</gene>
<protein>
    <submittedName>
        <fullName evidence="9">Protein kinase domain-containing protein</fullName>
    </submittedName>
</protein>
<evidence type="ECO:0000313" key="8">
    <source>
        <dbReference type="Proteomes" id="UP000271098"/>
    </source>
</evidence>
<keyword evidence="4" id="KW-0418">Kinase</keyword>
<evidence type="ECO:0000313" key="7">
    <source>
        <dbReference type="EMBL" id="VDN28389.1"/>
    </source>
</evidence>
<dbReference type="AlphaFoldDB" id="A0A183E6W4"/>
<sequence length="133" mass="15002">MRFNEDPFEQRYEIAEELGKVSGGELFDHVSAKECLDEAEASAFIQQILLGVKHLHDNHVVHLDIKPENVMLRKRGESKIKLIDFGLSRRILPGTVVKDMIGTPEFVAPEVVNYEPLSPATDMWALGVVTYIL</sequence>
<dbReference type="Gene3D" id="1.10.510.10">
    <property type="entry name" value="Transferase(Phosphotransferase) domain 1"/>
    <property type="match status" value="1"/>
</dbReference>
<dbReference type="EMBL" id="UYRT01084126">
    <property type="protein sequence ID" value="VDN28389.1"/>
    <property type="molecule type" value="Genomic_DNA"/>
</dbReference>
<keyword evidence="8" id="KW-1185">Reference proteome</keyword>
<dbReference type="GO" id="GO:0005634">
    <property type="term" value="C:nucleus"/>
    <property type="evidence" value="ECO:0007669"/>
    <property type="project" value="TreeGrafter"/>
</dbReference>
<evidence type="ECO:0000256" key="4">
    <source>
        <dbReference type="ARBA" id="ARBA00022777"/>
    </source>
</evidence>
<proteinExistence type="predicted"/>
<dbReference type="GO" id="GO:0004674">
    <property type="term" value="F:protein serine/threonine kinase activity"/>
    <property type="evidence" value="ECO:0007669"/>
    <property type="project" value="UniProtKB-KW"/>
</dbReference>
<dbReference type="Pfam" id="PF00069">
    <property type="entry name" value="Pkinase"/>
    <property type="match status" value="1"/>
</dbReference>